<proteinExistence type="predicted"/>
<reference evidence="1 2" key="1">
    <citation type="submission" date="2018-11" db="EMBL/GenBank/DDBJ databases">
        <authorList>
            <consortium name="Pathogen Informatics"/>
        </authorList>
    </citation>
    <scope>NUCLEOTIDE SEQUENCE [LARGE SCALE GENOMIC DNA]</scope>
</reference>
<organism evidence="1 2">
    <name type="scientific">Gongylonema pulchrum</name>
    <dbReference type="NCBI Taxonomy" id="637853"/>
    <lineage>
        <taxon>Eukaryota</taxon>
        <taxon>Metazoa</taxon>
        <taxon>Ecdysozoa</taxon>
        <taxon>Nematoda</taxon>
        <taxon>Chromadorea</taxon>
        <taxon>Rhabditida</taxon>
        <taxon>Spirurina</taxon>
        <taxon>Spiruromorpha</taxon>
        <taxon>Spiruroidea</taxon>
        <taxon>Gongylonematidae</taxon>
        <taxon>Gongylonema</taxon>
    </lineage>
</organism>
<dbReference type="InterPro" id="IPR015955">
    <property type="entry name" value="Lactate_DH/Glyco_Ohase_4_C"/>
</dbReference>
<evidence type="ECO:0000313" key="1">
    <source>
        <dbReference type="EMBL" id="VDK40432.1"/>
    </source>
</evidence>
<sequence length="29" mass="3249">MNDFERKLVEAAIPELKKNISKGVKFVSG</sequence>
<dbReference type="EMBL" id="UYRT01006403">
    <property type="protein sequence ID" value="VDK40432.1"/>
    <property type="molecule type" value="Genomic_DNA"/>
</dbReference>
<accession>A0A3P6PT79</accession>
<keyword evidence="2" id="KW-1185">Reference proteome</keyword>
<gene>
    <name evidence="1" type="ORF">GPUH_LOCUS3668</name>
</gene>
<protein>
    <submittedName>
        <fullName evidence="1">Uncharacterized protein</fullName>
    </submittedName>
</protein>
<dbReference type="Proteomes" id="UP000271098">
    <property type="component" value="Unassembled WGS sequence"/>
</dbReference>
<dbReference type="AlphaFoldDB" id="A0A3P6PT79"/>
<evidence type="ECO:0000313" key="2">
    <source>
        <dbReference type="Proteomes" id="UP000271098"/>
    </source>
</evidence>
<name>A0A3P6PT79_9BILA</name>
<dbReference type="Gene3D" id="3.90.110.10">
    <property type="entry name" value="Lactate dehydrogenase/glycoside hydrolase, family 4, C-terminal"/>
    <property type="match status" value="1"/>
</dbReference>
<dbReference type="GO" id="GO:0016616">
    <property type="term" value="F:oxidoreductase activity, acting on the CH-OH group of donors, NAD or NADP as acceptor"/>
    <property type="evidence" value="ECO:0007669"/>
    <property type="project" value="InterPro"/>
</dbReference>